<keyword evidence="2" id="KW-1185">Reference proteome</keyword>
<reference evidence="1" key="2">
    <citation type="submission" date="2024-06" db="UniProtKB">
        <authorList>
            <consortium name="EnsemblMetazoa"/>
        </authorList>
    </citation>
    <scope>IDENTIFICATION</scope>
</reference>
<evidence type="ECO:0000313" key="1">
    <source>
        <dbReference type="EnsemblMetazoa" id="XP_019860020.1"/>
    </source>
</evidence>
<dbReference type="RefSeq" id="XP_019860020.1">
    <property type="nucleotide sequence ID" value="XM_020004461.1"/>
</dbReference>
<dbReference type="AlphaFoldDB" id="A0AAN0JT20"/>
<dbReference type="KEGG" id="aqu:109588293"/>
<dbReference type="EnsemblMetazoa" id="XM_020004461.1">
    <property type="protein sequence ID" value="XP_019860020.1"/>
    <property type="gene ID" value="LOC109588293"/>
</dbReference>
<protein>
    <submittedName>
        <fullName evidence="1">Uncharacterized protein</fullName>
    </submittedName>
</protein>
<sequence>MQHRSLLIYKLSSLQILDGVMVTSDERQTAEATFSDRCQHQDEDQADTALLPSLTNAGQVKVMNVPLYMSTHTSRQSQAMEARALHLQTLQAFQDRRKGRR</sequence>
<dbReference type="GeneID" id="109588293"/>
<organism evidence="1 2">
    <name type="scientific">Amphimedon queenslandica</name>
    <name type="common">Sponge</name>
    <dbReference type="NCBI Taxonomy" id="400682"/>
    <lineage>
        <taxon>Eukaryota</taxon>
        <taxon>Metazoa</taxon>
        <taxon>Porifera</taxon>
        <taxon>Demospongiae</taxon>
        <taxon>Heteroscleromorpha</taxon>
        <taxon>Haplosclerida</taxon>
        <taxon>Niphatidae</taxon>
        <taxon>Amphimedon</taxon>
    </lineage>
</organism>
<proteinExistence type="predicted"/>
<name>A0AAN0JT20_AMPQE</name>
<dbReference type="Proteomes" id="UP000007879">
    <property type="component" value="Unassembled WGS sequence"/>
</dbReference>
<reference evidence="2" key="1">
    <citation type="journal article" date="2010" name="Nature">
        <title>The Amphimedon queenslandica genome and the evolution of animal complexity.</title>
        <authorList>
            <person name="Srivastava M."/>
            <person name="Simakov O."/>
            <person name="Chapman J."/>
            <person name="Fahey B."/>
            <person name="Gauthier M.E."/>
            <person name="Mitros T."/>
            <person name="Richards G.S."/>
            <person name="Conaco C."/>
            <person name="Dacre M."/>
            <person name="Hellsten U."/>
            <person name="Larroux C."/>
            <person name="Putnam N.H."/>
            <person name="Stanke M."/>
            <person name="Adamska M."/>
            <person name="Darling A."/>
            <person name="Degnan S.M."/>
            <person name="Oakley T.H."/>
            <person name="Plachetzki D.C."/>
            <person name="Zhai Y."/>
            <person name="Adamski M."/>
            <person name="Calcino A."/>
            <person name="Cummins S.F."/>
            <person name="Goodstein D.M."/>
            <person name="Harris C."/>
            <person name="Jackson D.J."/>
            <person name="Leys S.P."/>
            <person name="Shu S."/>
            <person name="Woodcroft B.J."/>
            <person name="Vervoort M."/>
            <person name="Kosik K.S."/>
            <person name="Manning G."/>
            <person name="Degnan B.M."/>
            <person name="Rokhsar D.S."/>
        </authorList>
    </citation>
    <scope>NUCLEOTIDE SEQUENCE [LARGE SCALE GENOMIC DNA]</scope>
</reference>
<accession>A0AAN0JT20</accession>
<evidence type="ECO:0000313" key="2">
    <source>
        <dbReference type="Proteomes" id="UP000007879"/>
    </source>
</evidence>